<dbReference type="GO" id="GO:0003677">
    <property type="term" value="F:DNA binding"/>
    <property type="evidence" value="ECO:0007669"/>
    <property type="project" value="UniProtKB-KW"/>
</dbReference>
<name>A0A5Q5BND1_MYCSS</name>
<dbReference type="EMBL" id="CP000384">
    <property type="protein sequence ID" value="ABG09894.1"/>
    <property type="molecule type" value="Genomic_DNA"/>
</dbReference>
<dbReference type="GO" id="GO:0045892">
    <property type="term" value="P:negative regulation of DNA-templated transcription"/>
    <property type="evidence" value="ECO:0007669"/>
    <property type="project" value="TreeGrafter"/>
</dbReference>
<reference evidence="6" key="1">
    <citation type="submission" date="2006-06" db="EMBL/GenBank/DDBJ databases">
        <title>Complete sequence of chromosome of Mycobacterium sp. MCS.</title>
        <authorList>
            <consortium name="US DOE Joint Genome Institute"/>
            <person name="Copeland A."/>
            <person name="Lucas S."/>
            <person name="Lapidus A."/>
            <person name="Barry K."/>
            <person name="Detter J.C."/>
            <person name="Glavina del Rio T."/>
            <person name="Hammon N."/>
            <person name="Israni S."/>
            <person name="Dalin E."/>
            <person name="Tice H."/>
            <person name="Pitluck S."/>
            <person name="Martinez M."/>
            <person name="Schmutz J."/>
            <person name="Larimer F."/>
            <person name="Land M."/>
            <person name="Hauser L."/>
            <person name="Kyrpides N."/>
            <person name="Kim E."/>
            <person name="Miller C.D."/>
            <person name="Hughes J.E."/>
            <person name="Anderson A.J."/>
            <person name="Sims R.C."/>
            <person name="Richardson P."/>
        </authorList>
    </citation>
    <scope>NUCLEOTIDE SEQUENCE [LARGE SCALE GENOMIC DNA]</scope>
    <source>
        <strain evidence="6">MCS</strain>
    </source>
</reference>
<feature type="domain" description="HTH iclR-type" evidence="4">
    <location>
        <begin position="44"/>
        <end position="105"/>
    </location>
</feature>
<dbReference type="PROSITE" id="PS51078">
    <property type="entry name" value="ICLR_ED"/>
    <property type="match status" value="1"/>
</dbReference>
<evidence type="ECO:0000259" key="5">
    <source>
        <dbReference type="PROSITE" id="PS51078"/>
    </source>
</evidence>
<dbReference type="AlphaFoldDB" id="A0A5Q5BND1"/>
<dbReference type="InterPro" id="IPR036390">
    <property type="entry name" value="WH_DNA-bd_sf"/>
</dbReference>
<keyword evidence="2" id="KW-0238">DNA-binding</keyword>
<gene>
    <name evidence="6" type="ordered locus">Mmcs_3788</name>
</gene>
<dbReference type="GO" id="GO:0003700">
    <property type="term" value="F:DNA-binding transcription factor activity"/>
    <property type="evidence" value="ECO:0007669"/>
    <property type="project" value="TreeGrafter"/>
</dbReference>
<dbReference type="Gene3D" id="1.10.10.10">
    <property type="entry name" value="Winged helix-like DNA-binding domain superfamily/Winged helix DNA-binding domain"/>
    <property type="match status" value="1"/>
</dbReference>
<keyword evidence="3" id="KW-0804">Transcription</keyword>
<organism evidence="6">
    <name type="scientific">Mycobacterium sp. (strain MCS)</name>
    <dbReference type="NCBI Taxonomy" id="164756"/>
    <lineage>
        <taxon>Bacteria</taxon>
        <taxon>Bacillati</taxon>
        <taxon>Actinomycetota</taxon>
        <taxon>Actinomycetes</taxon>
        <taxon>Mycobacteriales</taxon>
        <taxon>Mycobacteriaceae</taxon>
        <taxon>Mycobacterium</taxon>
    </lineage>
</organism>
<feature type="domain" description="IclR-ED" evidence="5">
    <location>
        <begin position="106"/>
        <end position="260"/>
    </location>
</feature>
<dbReference type="KEGG" id="mmc:Mmcs_3788"/>
<proteinExistence type="predicted"/>
<evidence type="ECO:0000256" key="2">
    <source>
        <dbReference type="ARBA" id="ARBA00023125"/>
    </source>
</evidence>
<evidence type="ECO:0000256" key="3">
    <source>
        <dbReference type="ARBA" id="ARBA00023163"/>
    </source>
</evidence>
<dbReference type="PANTHER" id="PTHR30136:SF24">
    <property type="entry name" value="HTH-TYPE TRANSCRIPTIONAL REPRESSOR ALLR"/>
    <property type="match status" value="1"/>
</dbReference>
<dbReference type="InterPro" id="IPR029016">
    <property type="entry name" value="GAF-like_dom_sf"/>
</dbReference>
<keyword evidence="1" id="KW-0805">Transcription regulation</keyword>
<dbReference type="Pfam" id="PF01614">
    <property type="entry name" value="IclR_C"/>
    <property type="match status" value="1"/>
</dbReference>
<dbReference type="PANTHER" id="PTHR30136">
    <property type="entry name" value="HELIX-TURN-HELIX TRANSCRIPTIONAL REGULATOR, ICLR FAMILY"/>
    <property type="match status" value="1"/>
</dbReference>
<dbReference type="Gene3D" id="3.30.450.40">
    <property type="match status" value="2"/>
</dbReference>
<dbReference type="Pfam" id="PF09339">
    <property type="entry name" value="HTH_IclR"/>
    <property type="match status" value="1"/>
</dbReference>
<sequence>MLISLTNVHYVKSIALAMTSVKGSGGTGGGMGDGKVPDKLAAGSQTLARGLSALQAVATAPGGLTVQQVADYVGVHRTIAYRLLGTLTQFRYVAKGEDGRYRPAAGLALLGSSFDNNVRALSVPVLRGLADELGTTVSLLVAEGDQQVAVAVISPTNVYYHLSFHEGSRYPLDRGAAGIALLASMPPRPGERELVPRAREQGWVITHGEVEPNTYGLAVPVRRRPPSPPTCINLISHREDVVLDGKDAVIAAAKELAAIL</sequence>
<dbReference type="InterPro" id="IPR050707">
    <property type="entry name" value="HTH_MetabolicPath_Reg"/>
</dbReference>
<dbReference type="InterPro" id="IPR036388">
    <property type="entry name" value="WH-like_DNA-bd_sf"/>
</dbReference>
<protein>
    <submittedName>
        <fullName evidence="6">Transcriptional regulator, IclR family</fullName>
    </submittedName>
</protein>
<evidence type="ECO:0000256" key="1">
    <source>
        <dbReference type="ARBA" id="ARBA00023015"/>
    </source>
</evidence>
<dbReference type="InterPro" id="IPR014757">
    <property type="entry name" value="Tscrpt_reg_IclR_C"/>
</dbReference>
<dbReference type="SMART" id="SM00346">
    <property type="entry name" value="HTH_ICLR"/>
    <property type="match status" value="1"/>
</dbReference>
<dbReference type="PROSITE" id="PS51077">
    <property type="entry name" value="HTH_ICLR"/>
    <property type="match status" value="1"/>
</dbReference>
<accession>A0A5Q5BND1</accession>
<evidence type="ECO:0000259" key="4">
    <source>
        <dbReference type="PROSITE" id="PS51077"/>
    </source>
</evidence>
<dbReference type="InterPro" id="IPR005471">
    <property type="entry name" value="Tscrpt_reg_IclR_N"/>
</dbReference>
<dbReference type="SUPFAM" id="SSF55781">
    <property type="entry name" value="GAF domain-like"/>
    <property type="match status" value="1"/>
</dbReference>
<dbReference type="SUPFAM" id="SSF46785">
    <property type="entry name" value="Winged helix' DNA-binding domain"/>
    <property type="match status" value="1"/>
</dbReference>
<evidence type="ECO:0000313" key="6">
    <source>
        <dbReference type="EMBL" id="ABG09894.1"/>
    </source>
</evidence>